<feature type="transmembrane region" description="Helical" evidence="2">
    <location>
        <begin position="243"/>
        <end position="263"/>
    </location>
</feature>
<feature type="transmembrane region" description="Helical" evidence="2">
    <location>
        <begin position="218"/>
        <end position="237"/>
    </location>
</feature>
<proteinExistence type="predicted"/>
<evidence type="ECO:0000313" key="3">
    <source>
        <dbReference type="EMBL" id="ADU00384.1"/>
    </source>
</evidence>
<keyword evidence="2" id="KW-0812">Transmembrane</keyword>
<feature type="compositionally biased region" description="Basic residues" evidence="1">
    <location>
        <begin position="8"/>
        <end position="19"/>
    </location>
</feature>
<dbReference type="KEGG" id="msp:Mspyr1_37840"/>
<dbReference type="Proteomes" id="UP000008916">
    <property type="component" value="Chromosome"/>
</dbReference>
<accession>E6TKG9</accession>
<evidence type="ECO:0000256" key="2">
    <source>
        <dbReference type="SAM" id="Phobius"/>
    </source>
</evidence>
<feature type="region of interest" description="Disordered" evidence="1">
    <location>
        <begin position="347"/>
        <end position="367"/>
    </location>
</feature>
<dbReference type="RefSeq" id="WP_013472292.1">
    <property type="nucleotide sequence ID" value="NC_014814.1"/>
</dbReference>
<keyword evidence="4" id="KW-1185">Reference proteome</keyword>
<feature type="region of interest" description="Disordered" evidence="1">
    <location>
        <begin position="1"/>
        <end position="27"/>
    </location>
</feature>
<evidence type="ECO:0000256" key="1">
    <source>
        <dbReference type="SAM" id="MobiDB-lite"/>
    </source>
</evidence>
<protein>
    <submittedName>
        <fullName evidence="3">Uncharacterized protein</fullName>
    </submittedName>
</protein>
<feature type="transmembrane region" description="Helical" evidence="2">
    <location>
        <begin position="131"/>
        <end position="153"/>
    </location>
</feature>
<dbReference type="HOGENOM" id="CLU_767100_0_0_11"/>
<keyword evidence="2" id="KW-1133">Transmembrane helix</keyword>
<evidence type="ECO:0000313" key="4">
    <source>
        <dbReference type="Proteomes" id="UP000008916"/>
    </source>
</evidence>
<dbReference type="EMBL" id="CP002385">
    <property type="protein sequence ID" value="ADU00384.1"/>
    <property type="molecule type" value="Genomic_DNA"/>
</dbReference>
<organism evidence="3 4">
    <name type="scientific">Mycolicibacterium gilvum (strain DSM 45189 / LMG 24558 / Spyr1)</name>
    <name type="common">Mycobacterium gilvum</name>
    <dbReference type="NCBI Taxonomy" id="278137"/>
    <lineage>
        <taxon>Bacteria</taxon>
        <taxon>Bacillati</taxon>
        <taxon>Actinomycetota</taxon>
        <taxon>Actinomycetes</taxon>
        <taxon>Mycobacteriales</taxon>
        <taxon>Mycobacteriaceae</taxon>
        <taxon>Mycolicibacterium</taxon>
    </lineage>
</organism>
<sequence>MPRIPSITRKRRSRARRPAARVGTSHPEGLRLIPVEAATATARPATIDKTYLELGHDALTLEQQHLFAAEGEVRSRSVSSTAKSLAFAVGETTASVGRAKSAAEKASVRHEQIRELLSPYVRRKATSSRGYMLRTAALLLGDTAGLAGAAIALGEYPALAVAQAISAGTATVTAGLAAAQLRHAQQAAERQTEDLPEALTPYRHLFNGPPKNMRLPGVAFLVAALIVLLVSVGIFALRSAIEGTISGLTFGGLAAAIALASFINSWYHADAVADVLESAQHDALVADRRHRRLAGSRLIRKAEQAGAQEKSIVAEHTHRGVAAGAHIEADKYRALLVSPDVIGHGPAPDAVPAPVTGAQPIKRVRPA</sequence>
<feature type="transmembrane region" description="Helical" evidence="2">
    <location>
        <begin position="159"/>
        <end position="181"/>
    </location>
</feature>
<name>E6TKG9_MYCSR</name>
<gene>
    <name evidence="3" type="ordered locus">Mspyr1_37840</name>
</gene>
<reference evidence="3 4" key="1">
    <citation type="journal article" date="2011" name="Stand. Genomic Sci.">
        <title>Complete genome sequence of Mycobacterium sp. strain (Spyr1) and reclassification to Mycobacterium gilvum Spyr1.</title>
        <authorList>
            <person name="Kallimanis A."/>
            <person name="Karabika E."/>
            <person name="Mavromatis K."/>
            <person name="Lapidus A."/>
            <person name="Labutti K.M."/>
            <person name="Liolios K."/>
            <person name="Ivanova N."/>
            <person name="Goodwin L."/>
            <person name="Woyke T."/>
            <person name="Velentzas A.D."/>
            <person name="Perisynakis A."/>
            <person name="Ouzounis C.C."/>
            <person name="Kyrpides N.C."/>
            <person name="Koukkou A.I."/>
            <person name="Drainas C."/>
        </authorList>
    </citation>
    <scope>NUCLEOTIDE SEQUENCE [LARGE SCALE GENOMIC DNA]</scope>
    <source>
        <strain evidence="4">DSM 45189 / LMG 24558 / Spyr1</strain>
    </source>
</reference>
<keyword evidence="2" id="KW-0472">Membrane</keyword>
<dbReference type="AlphaFoldDB" id="E6TKG9"/>